<feature type="region of interest" description="Disordered" evidence="1">
    <location>
        <begin position="130"/>
        <end position="188"/>
    </location>
</feature>
<feature type="region of interest" description="Disordered" evidence="1">
    <location>
        <begin position="288"/>
        <end position="319"/>
    </location>
</feature>
<evidence type="ECO:0000256" key="1">
    <source>
        <dbReference type="SAM" id="MobiDB-lite"/>
    </source>
</evidence>
<feature type="domain" description="KOW" evidence="2">
    <location>
        <begin position="439"/>
        <end position="466"/>
    </location>
</feature>
<keyword evidence="4" id="KW-1185">Reference proteome</keyword>
<accession>A0ABR2ZN74</accession>
<feature type="compositionally biased region" description="Acidic residues" evidence="1">
    <location>
        <begin position="7"/>
        <end position="26"/>
    </location>
</feature>
<feature type="compositionally biased region" description="Polar residues" evidence="1">
    <location>
        <begin position="140"/>
        <end position="151"/>
    </location>
</feature>
<feature type="domain" description="KOW" evidence="2">
    <location>
        <begin position="592"/>
        <end position="619"/>
    </location>
</feature>
<dbReference type="SMART" id="SM00739">
    <property type="entry name" value="KOW"/>
    <property type="match status" value="3"/>
</dbReference>
<dbReference type="Proteomes" id="UP001437256">
    <property type="component" value="Unassembled WGS sequence"/>
</dbReference>
<evidence type="ECO:0000313" key="3">
    <source>
        <dbReference type="EMBL" id="KAL0061842.1"/>
    </source>
</evidence>
<comment type="caution">
    <text evidence="3">The sequence shown here is derived from an EMBL/GenBank/DDBJ whole genome shotgun (WGS) entry which is preliminary data.</text>
</comment>
<feature type="region of interest" description="Disordered" evidence="1">
    <location>
        <begin position="740"/>
        <end position="761"/>
    </location>
</feature>
<dbReference type="InterPro" id="IPR005824">
    <property type="entry name" value="KOW"/>
</dbReference>
<evidence type="ECO:0000313" key="4">
    <source>
        <dbReference type="Proteomes" id="UP001437256"/>
    </source>
</evidence>
<feature type="compositionally biased region" description="Polar residues" evidence="1">
    <location>
        <begin position="742"/>
        <end position="756"/>
    </location>
</feature>
<proteinExistence type="predicted"/>
<name>A0ABR2ZN74_9AGAR</name>
<organism evidence="3 4">
    <name type="scientific">Marasmius tenuissimus</name>
    <dbReference type="NCBI Taxonomy" id="585030"/>
    <lineage>
        <taxon>Eukaryota</taxon>
        <taxon>Fungi</taxon>
        <taxon>Dikarya</taxon>
        <taxon>Basidiomycota</taxon>
        <taxon>Agaricomycotina</taxon>
        <taxon>Agaricomycetes</taxon>
        <taxon>Agaricomycetidae</taxon>
        <taxon>Agaricales</taxon>
        <taxon>Marasmiineae</taxon>
        <taxon>Marasmiaceae</taxon>
        <taxon>Marasmius</taxon>
    </lineage>
</organism>
<protein>
    <recommendedName>
        <fullName evidence="2">KOW domain-containing protein</fullName>
    </recommendedName>
</protein>
<gene>
    <name evidence="3" type="ORF">AAF712_011284</name>
</gene>
<sequence>MSRFLDVEAELSSENDYDYDDDDDEQSISQDDKDFIDDSIQIESHPTSAPRVMPSNEPDLGLWIPSTSDNRSPDRLIEAEGLVSDGEQSNTQHQVVNIIRRNDPQLLRTHEIVPPLPASVGEKYAHFSRPTRVLPPEPSISYSFSATPNTEETMKKRKRLAPDLHPSSSSSSSSAPTPNPEGSFDSLSLTPKKKKTLAEVSASAAPFGTFASRPRRPNIKEDWSKWLAGDPVAPDSSIPRRELAPGEWVKVRKGLYRNDVGMVWRPDTTKLGSHGYFVLLVPRLSRPKELEPDDPDAKAPDPDEPTPKTPRSERSPPQLFCSKDFEGVERESDYTFCFQRQTFSHGLLVKFFSELSVTPTQTVSSDFCELFLNSKHPFVKRFPFPLPEFFVFLVGDKVLPSGASRTGVITELSGESCVVGFGDMKEEQHPHSLANVQKVVVPGDAIQVLAGEHSGKEGLVIERHGSILYVIAREDMHTRTSFFVHINSVKVCLLSFDPHNDIPWFNLEVIVNRGRYCNMRATVKSVRLTPLRDHIKLLLFVTELACSMEVDLDEVVEAVTSKRLLEYQPLKVSQKARFGVDELMVKMRTGRVPWVGMRVKVTKGAHKGKQGIVRDVNRSNRENTDSGLEVSVKLQVISPNMSHRVEKIEYAHVREFDSGLELAKSMPLTRVQEFYLPRASAKQRRPKEPCYEAEPAFTHHTLSPMSSSGTPIHRSEYDNLDWDNMSDPWNPHSLSPAVWQSPDFNPLSTPTSPNPDRSSELCSVPATALMSRSRPRPLPVSVHWILHTKLLGISIRVAITGGKWKRKTAFVTPTSSAQGVFIAFRNKDEVHPIDSQWIKKHAQLPKPNSEQALMVVTSGDEQHIGKFVRRIFYFYNQSPTDDARWFILGVVDRTGRQDSLTNEILELLPTALGIVEESKEDRETGNALFESVRYAAKVGKPEVRRPGEGDFGDLYKACESALFF</sequence>
<feature type="region of interest" description="Disordered" evidence="1">
    <location>
        <begin position="1"/>
        <end position="73"/>
    </location>
</feature>
<feature type="domain" description="KOW" evidence="2">
    <location>
        <begin position="242"/>
        <end position="269"/>
    </location>
</feature>
<evidence type="ECO:0000259" key="2">
    <source>
        <dbReference type="SMART" id="SM00739"/>
    </source>
</evidence>
<reference evidence="3 4" key="1">
    <citation type="submission" date="2024-05" db="EMBL/GenBank/DDBJ databases">
        <title>A draft genome resource for the thread blight pathogen Marasmius tenuissimus strain MS-2.</title>
        <authorList>
            <person name="Yulfo-Soto G.E."/>
            <person name="Baruah I.K."/>
            <person name="Amoako-Attah I."/>
            <person name="Bukari Y."/>
            <person name="Meinhardt L.W."/>
            <person name="Bailey B.A."/>
            <person name="Cohen S.P."/>
        </authorList>
    </citation>
    <scope>NUCLEOTIDE SEQUENCE [LARGE SCALE GENOMIC DNA]</scope>
    <source>
        <strain evidence="3 4">MS-2</strain>
    </source>
</reference>
<feature type="compositionally biased region" description="Basic and acidic residues" evidence="1">
    <location>
        <begin position="288"/>
        <end position="301"/>
    </location>
</feature>
<dbReference type="EMBL" id="JBBXMP010000121">
    <property type="protein sequence ID" value="KAL0061842.1"/>
    <property type="molecule type" value="Genomic_DNA"/>
</dbReference>